<dbReference type="eggNOG" id="ENOG502RR3S">
    <property type="taxonomic scope" value="Eukaryota"/>
</dbReference>
<dbReference type="AlphaFoldDB" id="Q0U5V8"/>
<dbReference type="InterPro" id="IPR018800">
    <property type="entry name" value="PRCC"/>
</dbReference>
<evidence type="ECO:0000313" key="2">
    <source>
        <dbReference type="EMBL" id="EAT79656.2"/>
    </source>
</evidence>
<evidence type="ECO:0000256" key="1">
    <source>
        <dbReference type="SAM" id="MobiDB-lite"/>
    </source>
</evidence>
<dbReference type="InParanoid" id="Q0U5V8"/>
<accession>Q0U5V8</accession>
<dbReference type="PANTHER" id="PTHR13621:SF2">
    <property type="entry name" value="PROLINE-RICH PROTEIN PRCC"/>
    <property type="match status" value="1"/>
</dbReference>
<protein>
    <recommendedName>
        <fullName evidence="4">Mitotic checkpoint regulator, MAD2B-interacting-domain-containing protein</fullName>
    </recommendedName>
</protein>
<name>Q0U5V8_PHANO</name>
<feature type="compositionally biased region" description="Polar residues" evidence="1">
    <location>
        <begin position="163"/>
        <end position="175"/>
    </location>
</feature>
<dbReference type="GeneID" id="5979986"/>
<feature type="region of interest" description="Disordered" evidence="1">
    <location>
        <begin position="91"/>
        <end position="232"/>
    </location>
</feature>
<feature type="region of interest" description="Disordered" evidence="1">
    <location>
        <begin position="1"/>
        <end position="77"/>
    </location>
</feature>
<dbReference type="Proteomes" id="UP000001055">
    <property type="component" value="Unassembled WGS sequence"/>
</dbReference>
<dbReference type="EMBL" id="CH445348">
    <property type="protein sequence ID" value="EAT79656.2"/>
    <property type="molecule type" value="Genomic_DNA"/>
</dbReference>
<gene>
    <name evidence="2" type="ORF">SNOG_12856</name>
</gene>
<dbReference type="GO" id="GO:0005634">
    <property type="term" value="C:nucleus"/>
    <property type="evidence" value="ECO:0000318"/>
    <property type="project" value="GO_Central"/>
</dbReference>
<feature type="compositionally biased region" description="Low complexity" evidence="1">
    <location>
        <begin position="123"/>
        <end position="140"/>
    </location>
</feature>
<dbReference type="Pfam" id="PF10253">
    <property type="entry name" value="PRCC"/>
    <property type="match status" value="1"/>
</dbReference>
<organism evidence="2 3">
    <name type="scientific">Phaeosphaeria nodorum (strain SN15 / ATCC MYA-4574 / FGSC 10173)</name>
    <name type="common">Glume blotch fungus</name>
    <name type="synonym">Parastagonospora nodorum</name>
    <dbReference type="NCBI Taxonomy" id="321614"/>
    <lineage>
        <taxon>Eukaryota</taxon>
        <taxon>Fungi</taxon>
        <taxon>Dikarya</taxon>
        <taxon>Ascomycota</taxon>
        <taxon>Pezizomycotina</taxon>
        <taxon>Dothideomycetes</taxon>
        <taxon>Pleosporomycetidae</taxon>
        <taxon>Pleosporales</taxon>
        <taxon>Pleosporineae</taxon>
        <taxon>Phaeosphaeriaceae</taxon>
        <taxon>Parastagonospora</taxon>
    </lineage>
</organism>
<dbReference type="STRING" id="321614.Q0U5V8"/>
<feature type="compositionally biased region" description="Low complexity" evidence="1">
    <location>
        <begin position="15"/>
        <end position="29"/>
    </location>
</feature>
<dbReference type="HOGENOM" id="CLU_043185_0_0_1"/>
<reference evidence="3" key="1">
    <citation type="journal article" date="2007" name="Plant Cell">
        <title>Dothideomycete-plant interactions illuminated by genome sequencing and EST analysis of the wheat pathogen Stagonospora nodorum.</title>
        <authorList>
            <person name="Hane J.K."/>
            <person name="Lowe R.G."/>
            <person name="Solomon P.S."/>
            <person name="Tan K.C."/>
            <person name="Schoch C.L."/>
            <person name="Spatafora J.W."/>
            <person name="Crous P.W."/>
            <person name="Kodira C."/>
            <person name="Birren B.W."/>
            <person name="Galagan J.E."/>
            <person name="Torriani S.F."/>
            <person name="McDonald B.A."/>
            <person name="Oliver R.P."/>
        </authorList>
    </citation>
    <scope>NUCLEOTIDE SEQUENCE [LARGE SCALE GENOMIC DNA]</scope>
    <source>
        <strain evidence="3">SN15 / ATCC MYA-4574 / FGSC 10173</strain>
    </source>
</reference>
<proteinExistence type="predicted"/>
<dbReference type="RefSeq" id="XP_001803073.1">
    <property type="nucleotide sequence ID" value="XM_001803021.1"/>
</dbReference>
<feature type="compositionally biased region" description="Basic residues" evidence="1">
    <location>
        <begin position="105"/>
        <end position="118"/>
    </location>
</feature>
<feature type="compositionally biased region" description="Polar residues" evidence="1">
    <location>
        <begin position="202"/>
        <end position="212"/>
    </location>
</feature>
<sequence length="361" mass="38324">MNLIAYSDSESDGEAPAAPKPALKQAPKPSFQKVVDRSNPGRIKVNLPGASQSRAERDDVDADAPPAKKPRLGGATGVWWLSMRMLPSPKEAWAAAAISSERNTGKRGRLGKGKKKKSKAETPTEAPQQPSAPAPKAAAPRFVPMSVGKGKKKKPIVPKSAALPTSTAKATDSDMSSSQPVAAPAPPSRKPKVSLFGVAQEADTSTNASSGGVYQPMLYGTEEGGDAPVPGEAFEEQHTYQPTLQAQAGSSASAPHDLTGIASELNLSEAERRQLFGKRGQADFSSAKIVEFSTDTEYAYNEKLRQQGEQVQHNALKSISGTGKNSLRSLINVASTQKDALEEHFATSYRNKKEAGNKYGW</sequence>
<dbReference type="KEGG" id="pno:SNOG_12856"/>
<evidence type="ECO:0008006" key="4">
    <source>
        <dbReference type="Google" id="ProtNLM"/>
    </source>
</evidence>
<dbReference type="VEuPathDB" id="FungiDB:JI435_128560"/>
<evidence type="ECO:0000313" key="3">
    <source>
        <dbReference type="Proteomes" id="UP000001055"/>
    </source>
</evidence>
<dbReference type="PANTHER" id="PTHR13621">
    <property type="entry name" value="PROLINE-RICH PROTEIN PRCC"/>
    <property type="match status" value="1"/>
</dbReference>